<proteinExistence type="inferred from homology"/>
<keyword evidence="6" id="KW-0325">Glycoprotein</keyword>
<dbReference type="GO" id="GO:0016020">
    <property type="term" value="C:membrane"/>
    <property type="evidence" value="ECO:0007669"/>
    <property type="project" value="InterPro"/>
</dbReference>
<accession>A0A6J2X5H6</accession>
<protein>
    <submittedName>
        <fullName evidence="10">Uncharacterized protein LOC115875047 isoform X1</fullName>
    </submittedName>
</protein>
<evidence type="ECO:0000259" key="8">
    <source>
        <dbReference type="PROSITE" id="PS50049"/>
    </source>
</evidence>
<dbReference type="InterPro" id="IPR021184">
    <property type="entry name" value="TNF_CS"/>
</dbReference>
<comment type="subcellular location">
    <subcellularLocation>
        <location evidence="1">Secreted</location>
    </subcellularLocation>
</comment>
<evidence type="ECO:0000256" key="6">
    <source>
        <dbReference type="ARBA" id="ARBA00023180"/>
    </source>
</evidence>
<dbReference type="GO" id="GO:0005125">
    <property type="term" value="F:cytokine activity"/>
    <property type="evidence" value="ECO:0007669"/>
    <property type="project" value="UniProtKB-KW"/>
</dbReference>
<keyword evidence="5" id="KW-1015">Disulfide bond</keyword>
<organism evidence="9 10">
    <name type="scientific">Sitophilus oryzae</name>
    <name type="common">Rice weevil</name>
    <name type="synonym">Curculio oryzae</name>
    <dbReference type="NCBI Taxonomy" id="7048"/>
    <lineage>
        <taxon>Eukaryota</taxon>
        <taxon>Metazoa</taxon>
        <taxon>Ecdysozoa</taxon>
        <taxon>Arthropoda</taxon>
        <taxon>Hexapoda</taxon>
        <taxon>Insecta</taxon>
        <taxon>Pterygota</taxon>
        <taxon>Neoptera</taxon>
        <taxon>Endopterygota</taxon>
        <taxon>Coleoptera</taxon>
        <taxon>Polyphaga</taxon>
        <taxon>Cucujiformia</taxon>
        <taxon>Curculionidae</taxon>
        <taxon>Dryophthorinae</taxon>
        <taxon>Sitophilus</taxon>
    </lineage>
</organism>
<keyword evidence="7" id="KW-1133">Transmembrane helix</keyword>
<dbReference type="PANTHER" id="PTHR15151">
    <property type="entry name" value="PROTEIN EIGER"/>
    <property type="match status" value="1"/>
</dbReference>
<evidence type="ECO:0000256" key="7">
    <source>
        <dbReference type="SAM" id="Phobius"/>
    </source>
</evidence>
<dbReference type="Pfam" id="PF00229">
    <property type="entry name" value="TNF"/>
    <property type="match status" value="1"/>
</dbReference>
<dbReference type="InterPro" id="IPR051748">
    <property type="entry name" value="TNF_Ligand_Superfamily"/>
</dbReference>
<dbReference type="PANTHER" id="PTHR15151:SF24">
    <property type="entry name" value="A PROLIFERATION-INDUCING LIGAND-LIKE PROTEIN-RELATED"/>
    <property type="match status" value="1"/>
</dbReference>
<dbReference type="InParanoid" id="A0A6J2X5H6"/>
<evidence type="ECO:0000256" key="4">
    <source>
        <dbReference type="ARBA" id="ARBA00022525"/>
    </source>
</evidence>
<dbReference type="GO" id="GO:0005164">
    <property type="term" value="F:tumor necrosis factor receptor binding"/>
    <property type="evidence" value="ECO:0007669"/>
    <property type="project" value="InterPro"/>
</dbReference>
<keyword evidence="4" id="KW-0964">Secreted</keyword>
<dbReference type="RefSeq" id="XP_030746245.1">
    <property type="nucleotide sequence ID" value="XM_030890385.1"/>
</dbReference>
<gene>
    <name evidence="10" type="primary">LOC115875047</name>
</gene>
<dbReference type="AlphaFoldDB" id="A0A6J2X5H6"/>
<dbReference type="Gene3D" id="2.60.120.40">
    <property type="match status" value="1"/>
</dbReference>
<feature type="transmembrane region" description="Helical" evidence="7">
    <location>
        <begin position="12"/>
        <end position="33"/>
    </location>
</feature>
<dbReference type="PROSITE" id="PS00251">
    <property type="entry name" value="THD_1"/>
    <property type="match status" value="1"/>
</dbReference>
<evidence type="ECO:0000256" key="1">
    <source>
        <dbReference type="ARBA" id="ARBA00004613"/>
    </source>
</evidence>
<dbReference type="GO" id="GO:0005615">
    <property type="term" value="C:extracellular space"/>
    <property type="evidence" value="ECO:0007669"/>
    <property type="project" value="UniProtKB-KW"/>
</dbReference>
<evidence type="ECO:0000256" key="3">
    <source>
        <dbReference type="ARBA" id="ARBA00022514"/>
    </source>
</evidence>
<dbReference type="InterPro" id="IPR008983">
    <property type="entry name" value="Tumour_necrosis_fac-like_dom"/>
</dbReference>
<dbReference type="GO" id="GO:0006955">
    <property type="term" value="P:immune response"/>
    <property type="evidence" value="ECO:0007669"/>
    <property type="project" value="InterPro"/>
</dbReference>
<keyword evidence="7" id="KW-0472">Membrane</keyword>
<dbReference type="PROSITE" id="PS50049">
    <property type="entry name" value="THD_2"/>
    <property type="match status" value="1"/>
</dbReference>
<dbReference type="InterPro" id="IPR006052">
    <property type="entry name" value="TNF_dom"/>
</dbReference>
<dbReference type="KEGG" id="soy:115875047"/>
<keyword evidence="7" id="KW-0812">Transmembrane</keyword>
<dbReference type="CTD" id="36054"/>
<dbReference type="GeneID" id="115875047"/>
<reference evidence="10" key="1">
    <citation type="submission" date="2025-08" db="UniProtKB">
        <authorList>
            <consortium name="RefSeq"/>
        </authorList>
    </citation>
    <scope>IDENTIFICATION</scope>
    <source>
        <tissue evidence="10">Gonads</tissue>
    </source>
</reference>
<dbReference type="Proteomes" id="UP000504635">
    <property type="component" value="Unplaced"/>
</dbReference>
<dbReference type="OrthoDB" id="6159739at2759"/>
<evidence type="ECO:0000256" key="5">
    <source>
        <dbReference type="ARBA" id="ARBA00023157"/>
    </source>
</evidence>
<evidence type="ECO:0000256" key="2">
    <source>
        <dbReference type="ARBA" id="ARBA00008670"/>
    </source>
</evidence>
<evidence type="ECO:0000313" key="9">
    <source>
        <dbReference type="Proteomes" id="UP000504635"/>
    </source>
</evidence>
<dbReference type="SMART" id="SM00207">
    <property type="entry name" value="TNF"/>
    <property type="match status" value="1"/>
</dbReference>
<feature type="domain" description="THD" evidence="8">
    <location>
        <begin position="202"/>
        <end position="351"/>
    </location>
</feature>
<keyword evidence="3" id="KW-0202">Cytokine</keyword>
<evidence type="ECO:0000313" key="10">
    <source>
        <dbReference type="RefSeq" id="XP_030746245.1"/>
    </source>
</evidence>
<sequence>MEDKSRLSVQNILLFFCLFGFLSLSFITCFNTMRLHRLEKEVKDLKETMAVMTMDYSRISPPRTKRDIESTEDVENLNVHKPLIFDNKRYPNLKGLSVTYMPARKSFIGSYPLNNPDRIPNHSVTLKPSVQVSTSKVHFDHYVKRSFFKSGDSGMYDSSENTAGPDYTVLNDGYAGTRKRNRQRLETLDEKHPRTGRIKPLPTIHFSGDTSRYVYGTHENFNGNGHLRHLQRTFIDWKANNWVEKTGMSSHFNLENGHLTIREPGIYFIYAQIYYLDEHDQIGYRVYKNDDTILQCTVFSNTSRRTMKGNTCYTAGAEYLAENDKISLGDLSDGRYSLFEPGKSFFGVIKLGDVRARV</sequence>
<name>A0A6J2X5H6_SITOR</name>
<dbReference type="SUPFAM" id="SSF49842">
    <property type="entry name" value="TNF-like"/>
    <property type="match status" value="1"/>
</dbReference>
<keyword evidence="9" id="KW-1185">Reference proteome</keyword>
<comment type="similarity">
    <text evidence="2">Belongs to the tumor necrosis factor family.</text>
</comment>